<protein>
    <submittedName>
        <fullName evidence="2">Peptidase_M16_C domain-containing protein</fullName>
    </submittedName>
</protein>
<feature type="region of interest" description="Disordered" evidence="1">
    <location>
        <begin position="1"/>
        <end position="33"/>
    </location>
</feature>
<dbReference type="AlphaFoldDB" id="A0A0N4XKB9"/>
<accession>A0A0N4XKB9</accession>
<proteinExistence type="predicted"/>
<sequence length="177" mass="20629">LNQYNYNQIDSSEKDEWETDKRTTTPKPTTQPEKILSSEKIIKLVNKYRADVVKEGTPQAEVMFEVKNDDSLKDYAMSLAYCKRARIPKRYSYFSFGSRKTGAAMVEQALSHYVNQLGQPHNNLKPQAFRKAASLIYYKSTRAYCFMQLQSCMVRANVWKNMLACVFNNRYDSLLKF</sequence>
<evidence type="ECO:0000313" key="2">
    <source>
        <dbReference type="WBParaSite" id="NBR_0000297101-mRNA-1"/>
    </source>
</evidence>
<dbReference type="InterPro" id="IPR035940">
    <property type="entry name" value="CAP_sf"/>
</dbReference>
<feature type="compositionally biased region" description="Basic and acidic residues" evidence="1">
    <location>
        <begin position="11"/>
        <end position="23"/>
    </location>
</feature>
<evidence type="ECO:0000256" key="1">
    <source>
        <dbReference type="SAM" id="MobiDB-lite"/>
    </source>
</evidence>
<dbReference type="Gene3D" id="3.40.33.10">
    <property type="entry name" value="CAP"/>
    <property type="match status" value="1"/>
</dbReference>
<feature type="compositionally biased region" description="Polar residues" evidence="1">
    <location>
        <begin position="1"/>
        <end position="10"/>
    </location>
</feature>
<reference evidence="2" key="1">
    <citation type="submission" date="2017-02" db="UniProtKB">
        <authorList>
            <consortium name="WormBaseParasite"/>
        </authorList>
    </citation>
    <scope>IDENTIFICATION</scope>
</reference>
<dbReference type="WBParaSite" id="NBR_0000297101-mRNA-1">
    <property type="protein sequence ID" value="NBR_0000297101-mRNA-1"/>
    <property type="gene ID" value="NBR_0000297101"/>
</dbReference>
<organism evidence="2">
    <name type="scientific">Nippostrongylus brasiliensis</name>
    <name type="common">Rat hookworm</name>
    <dbReference type="NCBI Taxonomy" id="27835"/>
    <lineage>
        <taxon>Eukaryota</taxon>
        <taxon>Metazoa</taxon>
        <taxon>Ecdysozoa</taxon>
        <taxon>Nematoda</taxon>
        <taxon>Chromadorea</taxon>
        <taxon>Rhabditida</taxon>
        <taxon>Rhabditina</taxon>
        <taxon>Rhabditomorpha</taxon>
        <taxon>Strongyloidea</taxon>
        <taxon>Heligmosomidae</taxon>
        <taxon>Nippostrongylus</taxon>
    </lineage>
</organism>
<name>A0A0N4XKB9_NIPBR</name>